<accession>A0A0F9I4U7</accession>
<evidence type="ECO:0000256" key="1">
    <source>
        <dbReference type="SAM" id="Phobius"/>
    </source>
</evidence>
<keyword evidence="1" id="KW-0812">Transmembrane</keyword>
<dbReference type="EMBL" id="LAZR01022286">
    <property type="protein sequence ID" value="KKL82407.1"/>
    <property type="molecule type" value="Genomic_DNA"/>
</dbReference>
<organism evidence="2">
    <name type="scientific">marine sediment metagenome</name>
    <dbReference type="NCBI Taxonomy" id="412755"/>
    <lineage>
        <taxon>unclassified sequences</taxon>
        <taxon>metagenomes</taxon>
        <taxon>ecological metagenomes</taxon>
    </lineage>
</organism>
<dbReference type="PANTHER" id="PTHR35902">
    <property type="entry name" value="S-LAYER DOMAIN-LIKE PROTEIN-RELATED"/>
    <property type="match status" value="1"/>
</dbReference>
<dbReference type="AlphaFoldDB" id="A0A0F9I4U7"/>
<sequence length="291" mass="32705">MNAKNSKKILIGIFLLVLSIGFISAIVVDSTYLTLYPGEEGRVTIEIENNENFDIEGVSIALILDEFPFTSIGSSERGVDDIDEDDDEKVTFTIRSSTDINPGDYNIPYSLKYINAENDTETLEKEGSFGIRVTAKTELDFSVEIRGNAIVGEEGRVSLEVINRGLGEIKSVSVKIFPEGFELLSKDNVFIGTVDADDTDIASFDVVYKTTNPSLSVRIEYKDFDNKDFMETVSLPFKVYTKEQALELGLIQKSNTSRNVGLVVVVLVIWFIWRNVKKRKRDKIRKRQNKG</sequence>
<evidence type="ECO:0008006" key="3">
    <source>
        <dbReference type="Google" id="ProtNLM"/>
    </source>
</evidence>
<evidence type="ECO:0000313" key="2">
    <source>
        <dbReference type="EMBL" id="KKL82407.1"/>
    </source>
</evidence>
<name>A0A0F9I4U7_9ZZZZ</name>
<dbReference type="PANTHER" id="PTHR35902:SF3">
    <property type="entry name" value="NPCBM-ASSOCIATED, NEW3 DOMAIN OF ALPHA-GALACTOSIDASE"/>
    <property type="match status" value="1"/>
</dbReference>
<gene>
    <name evidence="2" type="ORF">LCGC14_1985070</name>
</gene>
<reference evidence="2" key="1">
    <citation type="journal article" date="2015" name="Nature">
        <title>Complex archaea that bridge the gap between prokaryotes and eukaryotes.</title>
        <authorList>
            <person name="Spang A."/>
            <person name="Saw J.H."/>
            <person name="Jorgensen S.L."/>
            <person name="Zaremba-Niedzwiedzka K."/>
            <person name="Martijn J."/>
            <person name="Lind A.E."/>
            <person name="van Eijk R."/>
            <person name="Schleper C."/>
            <person name="Guy L."/>
            <person name="Ettema T.J."/>
        </authorList>
    </citation>
    <scope>NUCLEOTIDE SEQUENCE</scope>
</reference>
<keyword evidence="1" id="KW-1133">Transmembrane helix</keyword>
<proteinExistence type="predicted"/>
<protein>
    <recommendedName>
        <fullName evidence="3">Alpha-galactosidase NEW3 domain-containing protein</fullName>
    </recommendedName>
</protein>
<keyword evidence="1" id="KW-0472">Membrane</keyword>
<comment type="caution">
    <text evidence="2">The sequence shown here is derived from an EMBL/GenBank/DDBJ whole genome shotgun (WGS) entry which is preliminary data.</text>
</comment>
<feature type="transmembrane region" description="Helical" evidence="1">
    <location>
        <begin position="260"/>
        <end position="276"/>
    </location>
</feature>